<evidence type="ECO:0000259" key="15">
    <source>
        <dbReference type="SMART" id="SM00998"/>
    </source>
</evidence>
<dbReference type="InterPro" id="IPR020557">
    <property type="entry name" value="Fumarate_lyase_CS"/>
</dbReference>
<evidence type="ECO:0000256" key="2">
    <source>
        <dbReference type="ARBA" id="ARBA00004734"/>
    </source>
</evidence>
<dbReference type="PRINTS" id="PR00149">
    <property type="entry name" value="FUMRATELYASE"/>
</dbReference>
<evidence type="ECO:0000256" key="12">
    <source>
        <dbReference type="ARBA" id="ARBA00049115"/>
    </source>
</evidence>
<dbReference type="InterPro" id="IPR022761">
    <property type="entry name" value="Fumarate_lyase_N"/>
</dbReference>
<evidence type="ECO:0000256" key="11">
    <source>
        <dbReference type="ARBA" id="ARBA00030717"/>
    </source>
</evidence>
<comment type="subunit">
    <text evidence="10">Homodimer and homotetramer. Residues from neighboring subunits contribute catalytic and substrate-binding residues to each active site.</text>
</comment>
<dbReference type="Gene3D" id="1.20.200.10">
    <property type="entry name" value="Fumarase/aspartase (Central domain)"/>
    <property type="match status" value="1"/>
</dbReference>
<dbReference type="FunFam" id="1.10.40.30:FF:000007">
    <property type="entry name" value="Adenylosuccinate lyase"/>
    <property type="match status" value="1"/>
</dbReference>
<evidence type="ECO:0000313" key="16">
    <source>
        <dbReference type="EMBL" id="TDM12077.1"/>
    </source>
</evidence>
<sequence>MIERYSRKEMAAIWSEQNRFEAWLEVEILACEAWSKLGVIPEEDVKLIRQNARVDVERAKEIEQETRHDVVAFTRQVSETLGEERKWVHYGLTSTDVVDTALSYVIKQANDIIEQDIERFLEVLKQKALKYKTTLMMGRTHGVHAEPTTFGLKMALWYMEMQRNMKRFKEVRTEIEVGKMSGAVGTFANIPPEIEEYVCKELGLGFAEISTQTLQRDRHAYYVATLALIATSLEKFAVEVRNLQKTETREVEEAFAKGQKGSSAMPHKRNPIGSENITGLSRVIRGYVTTAYENVPLWHERDISHSSAERIMLPDVTIALDYALNRFSNIIENLTVYENNMKRNMDKTFGLIYSQRVLLTLIDKGMVREEAYDLVQPKAMESWETETPFRTLLEQDERVTSLLTAEDLDSCFDETHHLNQVNTLFRRAGLE</sequence>
<dbReference type="GO" id="GO:0070626">
    <property type="term" value="F:(S)-2-(5-amino-1-(5-phospho-D-ribosyl)imidazole-4-carboxamido) succinate lyase (fumarate-forming) activity"/>
    <property type="evidence" value="ECO:0007669"/>
    <property type="project" value="TreeGrafter"/>
</dbReference>
<evidence type="ECO:0000256" key="14">
    <source>
        <dbReference type="RuleBase" id="RU361172"/>
    </source>
</evidence>
<dbReference type="UniPathway" id="UPA00074">
    <property type="reaction ID" value="UER00132"/>
</dbReference>
<dbReference type="EMBL" id="SCWB01000006">
    <property type="protein sequence ID" value="TDM12077.1"/>
    <property type="molecule type" value="Genomic_DNA"/>
</dbReference>
<gene>
    <name evidence="16" type="primary">purB</name>
    <name evidence="16" type="ORF">ERX29_04475</name>
</gene>
<dbReference type="InterPro" id="IPR024083">
    <property type="entry name" value="Fumarase/histidase_N"/>
</dbReference>
<dbReference type="NCBIfam" id="TIGR00928">
    <property type="entry name" value="purB"/>
    <property type="match status" value="1"/>
</dbReference>
<evidence type="ECO:0000256" key="9">
    <source>
        <dbReference type="ARBA" id="ARBA00025012"/>
    </source>
</evidence>
<organism evidence="16 17">
    <name type="scientific">Macrococcus lamae</name>
    <dbReference type="NCBI Taxonomy" id="198484"/>
    <lineage>
        <taxon>Bacteria</taxon>
        <taxon>Bacillati</taxon>
        <taxon>Bacillota</taxon>
        <taxon>Bacilli</taxon>
        <taxon>Bacillales</taxon>
        <taxon>Staphylococcaceae</taxon>
        <taxon>Macrococcus</taxon>
    </lineage>
</organism>
<dbReference type="GO" id="GO:0006189">
    <property type="term" value="P:'de novo' IMP biosynthetic process"/>
    <property type="evidence" value="ECO:0007669"/>
    <property type="project" value="UniProtKB-UniPathway"/>
</dbReference>
<comment type="function">
    <text evidence="9">Catalyzes two reactions in de novo purine nucleotide biosynthesis. Catalyzes the breakdown of 5-aminoimidazole- (N-succinylocarboxamide) ribotide (SAICAR or 2-[5-amino-1-(5-phospho-beta-D-ribosyl)imidazole-4-carboxamido]succinate) to 5-aminoimidazole-4-carboxamide ribotide (AICAR or 5-amino-1-(5-phospho-beta-D-ribosyl)imidazole-4-carboxamide) and fumarate, and of adenylosuccinate (ADS or N(6)-(1,2-dicarboxyethyl)-AMP) to adenosine monophosphate (AMP) and fumarate.</text>
</comment>
<comment type="caution">
    <text evidence="16">The sequence shown here is derived from an EMBL/GenBank/DDBJ whole genome shotgun (WGS) entry which is preliminary data.</text>
</comment>
<comment type="pathway">
    <text evidence="1 14">Purine metabolism; IMP biosynthesis via de novo pathway; 5-amino-1-(5-phospho-D-ribosyl)imidazole-4-carboxamide from 5-amino-1-(5-phospho-D-ribosyl)imidazole-4-carboxylate: step 2/2.</text>
</comment>
<keyword evidence="17" id="KW-1185">Reference proteome</keyword>
<dbReference type="SUPFAM" id="SSF48557">
    <property type="entry name" value="L-aspartase-like"/>
    <property type="match status" value="1"/>
</dbReference>
<dbReference type="PRINTS" id="PR00145">
    <property type="entry name" value="ARGSUCLYASE"/>
</dbReference>
<dbReference type="EC" id="4.3.2.2" evidence="4 13"/>
<evidence type="ECO:0000256" key="5">
    <source>
        <dbReference type="ARBA" id="ARBA00017058"/>
    </source>
</evidence>
<evidence type="ECO:0000256" key="8">
    <source>
        <dbReference type="ARBA" id="ARBA00024477"/>
    </source>
</evidence>
<dbReference type="OrthoDB" id="9768878at2"/>
<feature type="domain" description="Adenylosuccinate lyase C-terminal" evidence="15">
    <location>
        <begin position="349"/>
        <end position="429"/>
    </location>
</feature>
<proteinExistence type="inferred from homology"/>
<dbReference type="PANTHER" id="PTHR43172:SF1">
    <property type="entry name" value="ADENYLOSUCCINATE LYASE"/>
    <property type="match status" value="1"/>
</dbReference>
<evidence type="ECO:0000256" key="6">
    <source>
        <dbReference type="ARBA" id="ARBA00022755"/>
    </source>
</evidence>
<dbReference type="GO" id="GO:0044208">
    <property type="term" value="P:'de novo' AMP biosynthetic process"/>
    <property type="evidence" value="ECO:0007669"/>
    <property type="project" value="UniProtKB-UniPathway"/>
</dbReference>
<keyword evidence="7 14" id="KW-0456">Lyase</keyword>
<dbReference type="CDD" id="cd01360">
    <property type="entry name" value="Adenylsuccinate_lyase_1"/>
    <property type="match status" value="1"/>
</dbReference>
<comment type="similarity">
    <text evidence="3 14">Belongs to the lyase 1 family. Adenylosuccinate lyase subfamily.</text>
</comment>
<dbReference type="UniPathway" id="UPA00075">
    <property type="reaction ID" value="UER00336"/>
</dbReference>
<accession>A0A4R6BVP1</accession>
<dbReference type="InterPro" id="IPR004769">
    <property type="entry name" value="Pur_lyase"/>
</dbReference>
<dbReference type="PROSITE" id="PS00163">
    <property type="entry name" value="FUMARATE_LYASES"/>
    <property type="match status" value="1"/>
</dbReference>
<dbReference type="InterPro" id="IPR008948">
    <property type="entry name" value="L-Aspartase-like"/>
</dbReference>
<evidence type="ECO:0000256" key="7">
    <source>
        <dbReference type="ARBA" id="ARBA00023239"/>
    </source>
</evidence>
<dbReference type="AlphaFoldDB" id="A0A4R6BVP1"/>
<dbReference type="FunFam" id="1.10.275.10:FF:000006">
    <property type="entry name" value="Adenylosuccinate lyase"/>
    <property type="match status" value="1"/>
</dbReference>
<evidence type="ECO:0000256" key="13">
    <source>
        <dbReference type="NCBIfam" id="TIGR00928"/>
    </source>
</evidence>
<dbReference type="RefSeq" id="WP_133443500.1">
    <property type="nucleotide sequence ID" value="NZ_SCWB01000006.1"/>
</dbReference>
<dbReference type="Proteomes" id="UP000294802">
    <property type="component" value="Unassembled WGS sequence"/>
</dbReference>
<comment type="pathway">
    <text evidence="2 14">Purine metabolism; AMP biosynthesis via de novo pathway; AMP from IMP: step 2/2.</text>
</comment>
<name>A0A4R6BVP1_9STAP</name>
<dbReference type="PANTHER" id="PTHR43172">
    <property type="entry name" value="ADENYLOSUCCINATE LYASE"/>
    <property type="match status" value="1"/>
</dbReference>
<evidence type="ECO:0000256" key="4">
    <source>
        <dbReference type="ARBA" id="ARBA00012339"/>
    </source>
</evidence>
<protein>
    <recommendedName>
        <fullName evidence="5 13">Adenylosuccinate lyase</fullName>
        <shortName evidence="14">ASL</shortName>
        <ecNumber evidence="4 13">4.3.2.2</ecNumber>
    </recommendedName>
    <alternativeName>
        <fullName evidence="11 14">Adenylosuccinase</fullName>
    </alternativeName>
</protein>
<dbReference type="GO" id="GO:0005829">
    <property type="term" value="C:cytosol"/>
    <property type="evidence" value="ECO:0007669"/>
    <property type="project" value="TreeGrafter"/>
</dbReference>
<dbReference type="Gene3D" id="1.10.40.30">
    <property type="entry name" value="Fumarase/aspartase (C-terminal domain)"/>
    <property type="match status" value="1"/>
</dbReference>
<keyword evidence="6 14" id="KW-0658">Purine biosynthesis</keyword>
<evidence type="ECO:0000256" key="10">
    <source>
        <dbReference type="ARBA" id="ARBA00025996"/>
    </source>
</evidence>
<evidence type="ECO:0000256" key="1">
    <source>
        <dbReference type="ARBA" id="ARBA00004706"/>
    </source>
</evidence>
<dbReference type="Gene3D" id="1.10.275.10">
    <property type="entry name" value="Fumarase/aspartase (N-terminal domain)"/>
    <property type="match status" value="1"/>
</dbReference>
<reference evidence="16 17" key="1">
    <citation type="submission" date="2019-01" db="EMBL/GenBank/DDBJ databases">
        <title>Draft genome sequences of the type strains of six Macrococcus species.</title>
        <authorList>
            <person name="Mazhar S."/>
            <person name="Altermann E."/>
            <person name="Hill C."/>
            <person name="Mcauliffe O."/>
        </authorList>
    </citation>
    <scope>NUCLEOTIDE SEQUENCE [LARGE SCALE GENOMIC DNA]</scope>
    <source>
        <strain evidence="16 17">CCM4815</strain>
    </source>
</reference>
<dbReference type="InterPro" id="IPR019468">
    <property type="entry name" value="AdenyloSucc_lyase_C"/>
</dbReference>
<comment type="catalytic activity">
    <reaction evidence="12">
        <text>N(6)-(1,2-dicarboxyethyl)-AMP = fumarate + AMP</text>
        <dbReference type="Rhea" id="RHEA:16853"/>
        <dbReference type="ChEBI" id="CHEBI:29806"/>
        <dbReference type="ChEBI" id="CHEBI:57567"/>
        <dbReference type="ChEBI" id="CHEBI:456215"/>
        <dbReference type="EC" id="4.3.2.2"/>
    </reaction>
    <physiologicalReaction direction="left-to-right" evidence="12">
        <dbReference type="Rhea" id="RHEA:16854"/>
    </physiologicalReaction>
</comment>
<dbReference type="FunFam" id="1.20.200.10:FF:000008">
    <property type="entry name" value="Adenylosuccinate lyase"/>
    <property type="match status" value="1"/>
</dbReference>
<dbReference type="GO" id="GO:0004018">
    <property type="term" value="F:N6-(1,2-dicarboxyethyl)AMP AMP-lyase (fumarate-forming) activity"/>
    <property type="evidence" value="ECO:0007669"/>
    <property type="project" value="UniProtKB-UniRule"/>
</dbReference>
<dbReference type="Pfam" id="PF00206">
    <property type="entry name" value="Lyase_1"/>
    <property type="match status" value="1"/>
</dbReference>
<evidence type="ECO:0000256" key="3">
    <source>
        <dbReference type="ARBA" id="ARBA00008273"/>
    </source>
</evidence>
<dbReference type="Pfam" id="PF10397">
    <property type="entry name" value="ADSL_C"/>
    <property type="match status" value="1"/>
</dbReference>
<comment type="catalytic activity">
    <reaction evidence="8">
        <text>(2S)-2-[5-amino-1-(5-phospho-beta-D-ribosyl)imidazole-4-carboxamido]succinate = 5-amino-1-(5-phospho-beta-D-ribosyl)imidazole-4-carboxamide + fumarate</text>
        <dbReference type="Rhea" id="RHEA:23920"/>
        <dbReference type="ChEBI" id="CHEBI:29806"/>
        <dbReference type="ChEBI" id="CHEBI:58443"/>
        <dbReference type="ChEBI" id="CHEBI:58475"/>
        <dbReference type="EC" id="4.3.2.2"/>
    </reaction>
    <physiologicalReaction direction="left-to-right" evidence="8">
        <dbReference type="Rhea" id="RHEA:23921"/>
    </physiologicalReaction>
</comment>
<dbReference type="InterPro" id="IPR000362">
    <property type="entry name" value="Fumarate_lyase_fam"/>
</dbReference>
<dbReference type="SMART" id="SM00998">
    <property type="entry name" value="ADSL_C"/>
    <property type="match status" value="1"/>
</dbReference>
<evidence type="ECO:0000313" key="17">
    <source>
        <dbReference type="Proteomes" id="UP000294802"/>
    </source>
</evidence>